<dbReference type="Pfam" id="PF20431">
    <property type="entry name" value="E_motif"/>
    <property type="match status" value="1"/>
</dbReference>
<evidence type="ECO:0000256" key="1">
    <source>
        <dbReference type="ARBA" id="ARBA00022737"/>
    </source>
</evidence>
<dbReference type="KEGG" id="peu:105127935"/>
<dbReference type="InterPro" id="IPR011990">
    <property type="entry name" value="TPR-like_helical_dom_sf"/>
</dbReference>
<feature type="repeat" description="PPR" evidence="2">
    <location>
        <begin position="159"/>
        <end position="193"/>
    </location>
</feature>
<dbReference type="Pfam" id="PF13041">
    <property type="entry name" value="PPR_2"/>
    <property type="match status" value="1"/>
</dbReference>
<dbReference type="PROSITE" id="PS51375">
    <property type="entry name" value="PPR"/>
    <property type="match status" value="4"/>
</dbReference>
<keyword evidence="3" id="KW-1185">Reference proteome</keyword>
<organism evidence="3 4">
    <name type="scientific">Populus euphratica</name>
    <name type="common">Euphrates poplar</name>
    <dbReference type="NCBI Taxonomy" id="75702"/>
    <lineage>
        <taxon>Eukaryota</taxon>
        <taxon>Viridiplantae</taxon>
        <taxon>Streptophyta</taxon>
        <taxon>Embryophyta</taxon>
        <taxon>Tracheophyta</taxon>
        <taxon>Spermatophyta</taxon>
        <taxon>Magnoliopsida</taxon>
        <taxon>eudicotyledons</taxon>
        <taxon>Gunneridae</taxon>
        <taxon>Pentapetalae</taxon>
        <taxon>rosids</taxon>
        <taxon>fabids</taxon>
        <taxon>Malpighiales</taxon>
        <taxon>Salicaceae</taxon>
        <taxon>Saliceae</taxon>
        <taxon>Populus</taxon>
    </lineage>
</organism>
<dbReference type="AlphaFoldDB" id="A0AAJ6XQN2"/>
<dbReference type="RefSeq" id="XP_011027713.1">
    <property type="nucleotide sequence ID" value="XM_011029411.1"/>
</dbReference>
<dbReference type="Proteomes" id="UP000694918">
    <property type="component" value="Unplaced"/>
</dbReference>
<proteinExistence type="predicted"/>
<reference evidence="4" key="1">
    <citation type="submission" date="2025-08" db="UniProtKB">
        <authorList>
            <consortium name="RefSeq"/>
        </authorList>
    </citation>
    <scope>IDENTIFICATION</scope>
</reference>
<dbReference type="GeneID" id="105127935"/>
<keyword evidence="1" id="KW-0677">Repeat</keyword>
<dbReference type="InterPro" id="IPR046960">
    <property type="entry name" value="PPR_At4g14850-like_plant"/>
</dbReference>
<feature type="repeat" description="PPR" evidence="2">
    <location>
        <begin position="295"/>
        <end position="330"/>
    </location>
</feature>
<gene>
    <name evidence="4" type="primary">LOC105127935</name>
</gene>
<dbReference type="NCBIfam" id="TIGR00756">
    <property type="entry name" value="PPR"/>
    <property type="match status" value="5"/>
</dbReference>
<feature type="repeat" description="PPR" evidence="2">
    <location>
        <begin position="397"/>
        <end position="431"/>
    </location>
</feature>
<dbReference type="PANTHER" id="PTHR47926">
    <property type="entry name" value="PENTATRICOPEPTIDE REPEAT-CONTAINING PROTEIN"/>
    <property type="match status" value="1"/>
</dbReference>
<evidence type="ECO:0000313" key="4">
    <source>
        <dbReference type="RefSeq" id="XP_011027713.1"/>
    </source>
</evidence>
<dbReference type="Gene3D" id="1.25.40.10">
    <property type="entry name" value="Tetratricopeptide repeat domain"/>
    <property type="match status" value="5"/>
</dbReference>
<dbReference type="FunFam" id="1.25.40.10:FF:000090">
    <property type="entry name" value="Pentatricopeptide repeat-containing protein, chloroplastic"/>
    <property type="match status" value="1"/>
</dbReference>
<dbReference type="Pfam" id="PF01535">
    <property type="entry name" value="PPR"/>
    <property type="match status" value="4"/>
</dbReference>
<feature type="repeat" description="PPR" evidence="2">
    <location>
        <begin position="233"/>
        <end position="267"/>
    </location>
</feature>
<protein>
    <submittedName>
        <fullName evidence="4">Pentatricopeptide repeat-containing protein At1g28690, mitochondrial</fullName>
    </submittedName>
</protein>
<name>A0AAJ6XQN2_POPEU</name>
<dbReference type="SUPFAM" id="SSF48452">
    <property type="entry name" value="TPR-like"/>
    <property type="match status" value="1"/>
</dbReference>
<dbReference type="InterPro" id="IPR046848">
    <property type="entry name" value="E_motif"/>
</dbReference>
<dbReference type="PANTHER" id="PTHR47926:SF535">
    <property type="entry name" value="PENTACOTRIPEPTIDE-REPEAT REGION OF PRORP DOMAIN-CONTAINING PROTEIN"/>
    <property type="match status" value="1"/>
</dbReference>
<dbReference type="GO" id="GO:0003723">
    <property type="term" value="F:RNA binding"/>
    <property type="evidence" value="ECO:0007669"/>
    <property type="project" value="InterPro"/>
</dbReference>
<sequence>MIEEVLVLSPSPNQCLCHCILSQNDHISLKLLSALSNKTILHHRQLNKSNGNMKKVKPATIRPYIFSSTRNYTPLRPSNVFPPNQEDYITHRTPTTLSSALQHYINSDTPFHGQKIHTHILKTGFRPNINISIKLLILHLKCGCLKYAHQLLDELPQRTLSAYNYMIGGYLRQGLFEESISMVRMLDLDGERPDGFTFSMILKASTSGANVMLPRNTGGLVHAQILKLDVKADDVLYTALVDSYVKSGKVGYARKVFDLMLEKNVICSTSMISGYMNQGFVEDAEEIFGKTVEKDIVVCNAMIEGYSKSVETAMKALEVYVDMQRFGFRPNGSTFASVTGACSVLAGFEIGQQVQCQLIKSGFSNGVKMGSALIDMYSKCGRIEDARRVFNYMPVRNVFSWTSMIDGYGKNGEPLEALELFHRMQQCNIEPNYVTFLGALSACGHAGLVTKGREIFDSMQRDYSTKPRMEHYACMVDLLGRAGNLQQAWELVKGMPEKPNSDVWAALLSSCNMHGNVEMARVAANKLFKINAIGRPGAYVALSNTLAAAERWDSVSELREMMKLRGISKDTACSWVGTEVDL</sequence>
<evidence type="ECO:0000313" key="3">
    <source>
        <dbReference type="Proteomes" id="UP000694918"/>
    </source>
</evidence>
<dbReference type="InterPro" id="IPR002885">
    <property type="entry name" value="PPR_rpt"/>
</dbReference>
<evidence type="ECO:0000256" key="2">
    <source>
        <dbReference type="PROSITE-ProRule" id="PRU00708"/>
    </source>
</evidence>
<accession>A0AAJ6XQN2</accession>
<dbReference type="GO" id="GO:0009451">
    <property type="term" value="P:RNA modification"/>
    <property type="evidence" value="ECO:0007669"/>
    <property type="project" value="InterPro"/>
</dbReference>